<evidence type="ECO:0008006" key="3">
    <source>
        <dbReference type="Google" id="ProtNLM"/>
    </source>
</evidence>
<dbReference type="EMBL" id="WOCE01000006">
    <property type="protein sequence ID" value="KAE9612124.1"/>
    <property type="molecule type" value="Genomic_DNA"/>
</dbReference>
<name>A0A6A4QFX6_LUPAL</name>
<evidence type="ECO:0000313" key="1">
    <source>
        <dbReference type="EMBL" id="KAE9612124.1"/>
    </source>
</evidence>
<accession>A0A6A4QFX6</accession>
<dbReference type="AlphaFoldDB" id="A0A6A4QFX6"/>
<comment type="caution">
    <text evidence="1">The sequence shown here is derived from an EMBL/GenBank/DDBJ whole genome shotgun (WGS) entry which is preliminary data.</text>
</comment>
<evidence type="ECO:0000313" key="2">
    <source>
        <dbReference type="Proteomes" id="UP000447434"/>
    </source>
</evidence>
<protein>
    <recommendedName>
        <fullName evidence="3">RNase H type-1 domain-containing protein</fullName>
    </recommendedName>
</protein>
<sequence>MAVDIFKGDSMVPWKLFNKWPNCKSTLVSMFWSIIHIYRGENVCADKLANFGVASKTYTWWNNLPNFIFEDHVRDKLSLPNFRFSA</sequence>
<organism evidence="1 2">
    <name type="scientific">Lupinus albus</name>
    <name type="common">White lupine</name>
    <name type="synonym">Lupinus termis</name>
    <dbReference type="NCBI Taxonomy" id="3870"/>
    <lineage>
        <taxon>Eukaryota</taxon>
        <taxon>Viridiplantae</taxon>
        <taxon>Streptophyta</taxon>
        <taxon>Embryophyta</taxon>
        <taxon>Tracheophyta</taxon>
        <taxon>Spermatophyta</taxon>
        <taxon>Magnoliopsida</taxon>
        <taxon>eudicotyledons</taxon>
        <taxon>Gunneridae</taxon>
        <taxon>Pentapetalae</taxon>
        <taxon>rosids</taxon>
        <taxon>fabids</taxon>
        <taxon>Fabales</taxon>
        <taxon>Fabaceae</taxon>
        <taxon>Papilionoideae</taxon>
        <taxon>50 kb inversion clade</taxon>
        <taxon>genistoids sensu lato</taxon>
        <taxon>core genistoids</taxon>
        <taxon>Genisteae</taxon>
        <taxon>Lupinus</taxon>
    </lineage>
</organism>
<keyword evidence="2" id="KW-1185">Reference proteome</keyword>
<dbReference type="Proteomes" id="UP000447434">
    <property type="component" value="Chromosome 6"/>
</dbReference>
<gene>
    <name evidence="1" type="ORF">Lalb_Chr06g0169621</name>
</gene>
<dbReference type="OrthoDB" id="1424721at2759"/>
<reference evidence="2" key="1">
    <citation type="journal article" date="2020" name="Nat. Commun.">
        <title>Genome sequence of the cluster root forming white lupin.</title>
        <authorList>
            <person name="Hufnagel B."/>
            <person name="Marques A."/>
            <person name="Soriano A."/>
            <person name="Marques L."/>
            <person name="Divol F."/>
            <person name="Doumas P."/>
            <person name="Sallet E."/>
            <person name="Mancinotti D."/>
            <person name="Carrere S."/>
            <person name="Marande W."/>
            <person name="Arribat S."/>
            <person name="Keller J."/>
            <person name="Huneau C."/>
            <person name="Blein T."/>
            <person name="Aime D."/>
            <person name="Laguerre M."/>
            <person name="Taylor J."/>
            <person name="Schubert V."/>
            <person name="Nelson M."/>
            <person name="Geu-Flores F."/>
            <person name="Crespi M."/>
            <person name="Gallardo-Guerrero K."/>
            <person name="Delaux P.-M."/>
            <person name="Salse J."/>
            <person name="Berges H."/>
            <person name="Guyot R."/>
            <person name="Gouzy J."/>
            <person name="Peret B."/>
        </authorList>
    </citation>
    <scope>NUCLEOTIDE SEQUENCE [LARGE SCALE GENOMIC DNA]</scope>
    <source>
        <strain evidence="2">cv. Amiga</strain>
    </source>
</reference>
<proteinExistence type="predicted"/>